<dbReference type="InterPro" id="IPR001611">
    <property type="entry name" value="Leu-rich_rpt"/>
</dbReference>
<organism evidence="2 3">
    <name type="scientific">Jimgerdemannia flammicorona</name>
    <dbReference type="NCBI Taxonomy" id="994334"/>
    <lineage>
        <taxon>Eukaryota</taxon>
        <taxon>Fungi</taxon>
        <taxon>Fungi incertae sedis</taxon>
        <taxon>Mucoromycota</taxon>
        <taxon>Mucoromycotina</taxon>
        <taxon>Endogonomycetes</taxon>
        <taxon>Endogonales</taxon>
        <taxon>Endogonaceae</taxon>
        <taxon>Jimgerdemannia</taxon>
    </lineage>
</organism>
<keyword evidence="3" id="KW-1185">Reference proteome</keyword>
<dbReference type="InterPro" id="IPR006553">
    <property type="entry name" value="Leu-rich_rpt_Cys-con_subtyp"/>
</dbReference>
<feature type="domain" description="F-box/LRR-repeat protein 15-like leucin rich repeat" evidence="1">
    <location>
        <begin position="114"/>
        <end position="178"/>
    </location>
</feature>
<dbReference type="InterPro" id="IPR032675">
    <property type="entry name" value="LRR_dom_sf"/>
</dbReference>
<evidence type="ECO:0000313" key="3">
    <source>
        <dbReference type="Proteomes" id="UP000268093"/>
    </source>
</evidence>
<evidence type="ECO:0000313" key="2">
    <source>
        <dbReference type="EMBL" id="RUP51838.1"/>
    </source>
</evidence>
<protein>
    <recommendedName>
        <fullName evidence="1">F-box/LRR-repeat protein 15-like leucin rich repeat domain-containing protein</fullName>
    </recommendedName>
</protein>
<dbReference type="Pfam" id="PF25372">
    <property type="entry name" value="DUF7885"/>
    <property type="match status" value="1"/>
</dbReference>
<dbReference type="Proteomes" id="UP000268093">
    <property type="component" value="Unassembled WGS sequence"/>
</dbReference>
<reference evidence="2 3" key="1">
    <citation type="journal article" date="2018" name="New Phytol.">
        <title>Phylogenomics of Endogonaceae and evolution of mycorrhizas within Mucoromycota.</title>
        <authorList>
            <person name="Chang Y."/>
            <person name="Desiro A."/>
            <person name="Na H."/>
            <person name="Sandor L."/>
            <person name="Lipzen A."/>
            <person name="Clum A."/>
            <person name="Barry K."/>
            <person name="Grigoriev I.V."/>
            <person name="Martin F.M."/>
            <person name="Stajich J.E."/>
            <person name="Smith M.E."/>
            <person name="Bonito G."/>
            <person name="Spatafora J.W."/>
        </authorList>
    </citation>
    <scope>NUCLEOTIDE SEQUENCE [LARGE SCALE GENOMIC DNA]</scope>
    <source>
        <strain evidence="2 3">GMNB39</strain>
    </source>
</reference>
<dbReference type="OrthoDB" id="550575at2759"/>
<dbReference type="Pfam" id="PF13516">
    <property type="entry name" value="LRR_6"/>
    <property type="match status" value="1"/>
</dbReference>
<dbReference type="AlphaFoldDB" id="A0A433DLS7"/>
<dbReference type="GO" id="GO:0019005">
    <property type="term" value="C:SCF ubiquitin ligase complex"/>
    <property type="evidence" value="ECO:0007669"/>
    <property type="project" value="TreeGrafter"/>
</dbReference>
<dbReference type="InterPro" id="IPR057207">
    <property type="entry name" value="FBXL15_LRR"/>
</dbReference>
<dbReference type="GO" id="GO:0031146">
    <property type="term" value="P:SCF-dependent proteasomal ubiquitin-dependent protein catabolic process"/>
    <property type="evidence" value="ECO:0007669"/>
    <property type="project" value="TreeGrafter"/>
</dbReference>
<evidence type="ECO:0000259" key="1">
    <source>
        <dbReference type="Pfam" id="PF25372"/>
    </source>
</evidence>
<gene>
    <name evidence="2" type="ORF">BC936DRAFT_145376</name>
</gene>
<dbReference type="SUPFAM" id="SSF52047">
    <property type="entry name" value="RNI-like"/>
    <property type="match status" value="1"/>
</dbReference>
<accession>A0A433DLS7</accession>
<dbReference type="Gene3D" id="3.80.10.10">
    <property type="entry name" value="Ribonuclease Inhibitor"/>
    <property type="match status" value="2"/>
</dbReference>
<comment type="caution">
    <text evidence="2">The sequence shown here is derived from an EMBL/GenBank/DDBJ whole genome shotgun (WGS) entry which is preliminary data.</text>
</comment>
<dbReference type="PANTHER" id="PTHR13318">
    <property type="entry name" value="PARTNER OF PAIRED, ISOFORM B-RELATED"/>
    <property type="match status" value="1"/>
</dbReference>
<sequence>MSKEKTINEPLLAIAEHAGNLTSLELYLCDRIMGATVLAFITIHQPISPITHLSLPGCHCSTDTVVLSVAAYCPNLHYLDLRACRFISDVSIVALARACPQLYHLNVGRFLERDRITDASILQIARLTQITVLGLAGCDITDESILILSEHRGDAIEAIYVGNCPRITYRSIRALVAKYKKLRVLRLRECHHVRDWEAVGELVQRGMLLGL</sequence>
<dbReference type="SMART" id="SM00367">
    <property type="entry name" value="LRR_CC"/>
    <property type="match status" value="7"/>
</dbReference>
<proteinExistence type="predicted"/>
<name>A0A433DLS7_9FUNG</name>
<dbReference type="EMBL" id="RBNI01000414">
    <property type="protein sequence ID" value="RUP51838.1"/>
    <property type="molecule type" value="Genomic_DNA"/>
</dbReference>